<dbReference type="EMBL" id="LWDE02001103">
    <property type="protein sequence ID" value="KAE8242381.1"/>
    <property type="molecule type" value="Genomic_DNA"/>
</dbReference>
<dbReference type="AlphaFoldDB" id="A0A8X7SUS3"/>
<sequence>MTARSTPSTSDGAIKPLTGSCFCKSLQYKLHPQSPGDCTLTAYCHCSKCQILNGAPYVWTTHWVERAVTWIDGSTDSNADASVSTPQDKNETLLPNKPDLPRSLQTYNTMPGRKWKIRCRICGTLLGSWNEHKREWTL</sequence>
<evidence type="ECO:0000256" key="4">
    <source>
        <dbReference type="ARBA" id="ARBA00023239"/>
    </source>
</evidence>
<name>A0A8X7SUS3_9BASI</name>
<evidence type="ECO:0000256" key="3">
    <source>
        <dbReference type="ARBA" id="ARBA00022833"/>
    </source>
</evidence>
<keyword evidence="4" id="KW-0456">Lyase</keyword>
<dbReference type="PANTHER" id="PTHR33337:SF40">
    <property type="entry name" value="CENP-V_GFA DOMAIN-CONTAINING PROTEIN-RELATED"/>
    <property type="match status" value="1"/>
</dbReference>
<dbReference type="Proteomes" id="UP000077684">
    <property type="component" value="Unassembled WGS sequence"/>
</dbReference>
<dbReference type="GO" id="GO:0016846">
    <property type="term" value="F:carbon-sulfur lyase activity"/>
    <property type="evidence" value="ECO:0007669"/>
    <property type="project" value="InterPro"/>
</dbReference>
<gene>
    <name evidence="7" type="ORF">A4X06_0g6953</name>
</gene>
<comment type="similarity">
    <text evidence="1">Belongs to the Gfa family.</text>
</comment>
<dbReference type="GO" id="GO:0046872">
    <property type="term" value="F:metal ion binding"/>
    <property type="evidence" value="ECO:0007669"/>
    <property type="project" value="UniProtKB-KW"/>
</dbReference>
<keyword evidence="2" id="KW-0479">Metal-binding</keyword>
<evidence type="ECO:0000256" key="5">
    <source>
        <dbReference type="SAM" id="MobiDB-lite"/>
    </source>
</evidence>
<comment type="caution">
    <text evidence="7">The sequence shown here is derived from an EMBL/GenBank/DDBJ whole genome shotgun (WGS) entry which is preliminary data.</text>
</comment>
<keyword evidence="8" id="KW-1185">Reference proteome</keyword>
<accession>A0A8X7SUS3</accession>
<evidence type="ECO:0000313" key="7">
    <source>
        <dbReference type="EMBL" id="KAE8242381.1"/>
    </source>
</evidence>
<dbReference type="SUPFAM" id="SSF51316">
    <property type="entry name" value="Mss4-like"/>
    <property type="match status" value="1"/>
</dbReference>
<reference evidence="7" key="1">
    <citation type="submission" date="2016-04" db="EMBL/GenBank/DDBJ databases">
        <authorList>
            <person name="Nguyen H.D."/>
            <person name="Samba Siva P."/>
            <person name="Cullis J."/>
            <person name="Levesque C.A."/>
            <person name="Hambleton S."/>
        </authorList>
    </citation>
    <scope>NUCLEOTIDE SEQUENCE</scope>
    <source>
        <strain evidence="7">DAOMC 236426</strain>
    </source>
</reference>
<evidence type="ECO:0000313" key="8">
    <source>
        <dbReference type="Proteomes" id="UP000077684"/>
    </source>
</evidence>
<reference evidence="7" key="2">
    <citation type="journal article" date="2019" name="IMA Fungus">
        <title>Genome sequencing and comparison of five Tilletia species to identify candidate genes for the detection of regulated species infecting wheat.</title>
        <authorList>
            <person name="Nguyen H.D.T."/>
            <person name="Sultana T."/>
            <person name="Kesanakurti P."/>
            <person name="Hambleton S."/>
        </authorList>
    </citation>
    <scope>NUCLEOTIDE SEQUENCE</scope>
    <source>
        <strain evidence="7">DAOMC 236426</strain>
    </source>
</reference>
<dbReference type="PANTHER" id="PTHR33337">
    <property type="entry name" value="GFA DOMAIN-CONTAINING PROTEIN"/>
    <property type="match status" value="1"/>
</dbReference>
<protein>
    <recommendedName>
        <fullName evidence="6">CENP-V/GFA domain-containing protein</fullName>
    </recommendedName>
</protein>
<evidence type="ECO:0000256" key="1">
    <source>
        <dbReference type="ARBA" id="ARBA00005495"/>
    </source>
</evidence>
<dbReference type="InterPro" id="IPR006913">
    <property type="entry name" value="CENP-V/GFA"/>
</dbReference>
<keyword evidence="3" id="KW-0862">Zinc</keyword>
<feature type="region of interest" description="Disordered" evidence="5">
    <location>
        <begin position="77"/>
        <end position="100"/>
    </location>
</feature>
<organism evidence="7 8">
    <name type="scientific">Tilletia controversa</name>
    <name type="common">dwarf bunt fungus</name>
    <dbReference type="NCBI Taxonomy" id="13291"/>
    <lineage>
        <taxon>Eukaryota</taxon>
        <taxon>Fungi</taxon>
        <taxon>Dikarya</taxon>
        <taxon>Basidiomycota</taxon>
        <taxon>Ustilaginomycotina</taxon>
        <taxon>Exobasidiomycetes</taxon>
        <taxon>Tilletiales</taxon>
        <taxon>Tilletiaceae</taxon>
        <taxon>Tilletia</taxon>
    </lineage>
</organism>
<evidence type="ECO:0000256" key="2">
    <source>
        <dbReference type="ARBA" id="ARBA00022723"/>
    </source>
</evidence>
<dbReference type="Pfam" id="PF04828">
    <property type="entry name" value="GFA"/>
    <property type="match status" value="1"/>
</dbReference>
<dbReference type="Gene3D" id="3.90.1590.10">
    <property type="entry name" value="glutathione-dependent formaldehyde- activating enzyme (gfa)"/>
    <property type="match status" value="1"/>
</dbReference>
<feature type="compositionally biased region" description="Polar residues" evidence="5">
    <location>
        <begin position="77"/>
        <end position="87"/>
    </location>
</feature>
<dbReference type="InterPro" id="IPR011057">
    <property type="entry name" value="Mss4-like_sf"/>
</dbReference>
<feature type="domain" description="CENP-V/GFA" evidence="6">
    <location>
        <begin position="17"/>
        <end position="138"/>
    </location>
</feature>
<evidence type="ECO:0000259" key="6">
    <source>
        <dbReference type="PROSITE" id="PS51891"/>
    </source>
</evidence>
<proteinExistence type="inferred from homology"/>
<dbReference type="PROSITE" id="PS51891">
    <property type="entry name" value="CENP_V_GFA"/>
    <property type="match status" value="1"/>
</dbReference>